<feature type="active site" description="Proton acceptor" evidence="4">
    <location>
        <position position="390"/>
    </location>
</feature>
<dbReference type="InterPro" id="IPR010497">
    <property type="entry name" value="Epoxide_hydro_N"/>
</dbReference>
<feature type="signal peptide" evidence="5">
    <location>
        <begin position="1"/>
        <end position="18"/>
    </location>
</feature>
<evidence type="ECO:0000256" key="5">
    <source>
        <dbReference type="SAM" id="SignalP"/>
    </source>
</evidence>
<reference evidence="8" key="1">
    <citation type="journal article" date="2015" name="Genome Announc.">
        <title>Draft whole-genome sequence of the biocontrol agent Trichoderma harzianum T6776.</title>
        <authorList>
            <person name="Baroncelli R."/>
            <person name="Piaggeschi G."/>
            <person name="Fiorini L."/>
            <person name="Bertolini E."/>
            <person name="Zapparata A."/>
            <person name="Pe M.E."/>
            <person name="Sarrocco S."/>
            <person name="Vannacci G."/>
        </authorList>
    </citation>
    <scope>NUCLEOTIDE SEQUENCE [LARGE SCALE GENOMIC DNA]</scope>
    <source>
        <strain evidence="8">T6776</strain>
    </source>
</reference>
<feature type="chain" id="PRO_5002530055" description="Epoxide hydrolase N-terminal domain-containing protein" evidence="5">
    <location>
        <begin position="19"/>
        <end position="420"/>
    </location>
</feature>
<sequence>MTQRFFLQLLFTTLAVSANLPFKAKFGISPAPFSIDVDTSFIEETRVKASLARIATDLVQHVPQDGPPAENITAIKDYWTHNYNWNETQKRLNDHLPQFTTTIDGAGNYSHPIPLHFVHKQSSRKDAIPLLFVHGYPGSIIEVERVIDGYTNPPSNETAFHVVAPSLPGFGFSPAPEYPGLGLRESGQAFHKLMLQLGYNKYIVHGGDLGSHTVRYMAIDQPESVRALHTNLWYQVPNQQDMDNFNAKNSTAEEAFLINVLATFRLSFLGQRQVFENEPLQWAYAQTDSPVGCAAWILTELKGGSPSYDWTLDEIISWTMLLYIQGPFGSARMYKELSLRGQNPWSGKFDYIHQPVGITQFAEQGFITPEDWARRQGNIVFFNHYSSGGHFASWDSPTELVADAREFVKPGTAAWDAYQI</sequence>
<evidence type="ECO:0000256" key="2">
    <source>
        <dbReference type="ARBA" id="ARBA00022797"/>
    </source>
</evidence>
<dbReference type="Proteomes" id="UP000034112">
    <property type="component" value="Unassembled WGS sequence"/>
</dbReference>
<evidence type="ECO:0000313" key="7">
    <source>
        <dbReference type="EMBL" id="KKP02485.1"/>
    </source>
</evidence>
<dbReference type="EMBL" id="JOKZ01000148">
    <property type="protein sequence ID" value="KKP02485.1"/>
    <property type="molecule type" value="Genomic_DNA"/>
</dbReference>
<evidence type="ECO:0000256" key="1">
    <source>
        <dbReference type="ARBA" id="ARBA00010088"/>
    </source>
</evidence>
<dbReference type="GO" id="GO:0004301">
    <property type="term" value="F:epoxide hydrolase activity"/>
    <property type="evidence" value="ECO:0007669"/>
    <property type="project" value="TreeGrafter"/>
</dbReference>
<evidence type="ECO:0000259" key="6">
    <source>
        <dbReference type="Pfam" id="PF06441"/>
    </source>
</evidence>
<accession>A0A0F9XD30</accession>
<feature type="active site" description="Nucleophile" evidence="4">
    <location>
        <position position="208"/>
    </location>
</feature>
<protein>
    <recommendedName>
        <fullName evidence="6">Epoxide hydrolase N-terminal domain-containing protein</fullName>
    </recommendedName>
</protein>
<comment type="caution">
    <text evidence="7">The sequence shown here is derived from an EMBL/GenBank/DDBJ whole genome shotgun (WGS) entry which is preliminary data.</text>
</comment>
<gene>
    <name evidence="7" type="ORF">THAR02_05394</name>
</gene>
<comment type="similarity">
    <text evidence="1">Belongs to the peptidase S33 family.</text>
</comment>
<dbReference type="PANTHER" id="PTHR21661:SF35">
    <property type="entry name" value="EPOXIDE HYDROLASE"/>
    <property type="match status" value="1"/>
</dbReference>
<dbReference type="GO" id="GO:0097176">
    <property type="term" value="P:epoxide metabolic process"/>
    <property type="evidence" value="ECO:0007669"/>
    <property type="project" value="TreeGrafter"/>
</dbReference>
<dbReference type="InterPro" id="IPR016292">
    <property type="entry name" value="Epoxide_hydrolase"/>
</dbReference>
<dbReference type="PRINTS" id="PR00412">
    <property type="entry name" value="EPOXHYDRLASE"/>
</dbReference>
<feature type="domain" description="Epoxide hydrolase N-terminal" evidence="6">
    <location>
        <begin position="31"/>
        <end position="143"/>
    </location>
</feature>
<dbReference type="OMA" id="FAGWLWD"/>
<dbReference type="OrthoDB" id="6431331at2759"/>
<feature type="active site" description="Proton donor" evidence="4">
    <location>
        <position position="334"/>
    </location>
</feature>
<dbReference type="AlphaFoldDB" id="A0A0F9XD30"/>
<evidence type="ECO:0000256" key="3">
    <source>
        <dbReference type="ARBA" id="ARBA00022801"/>
    </source>
</evidence>
<keyword evidence="5" id="KW-0732">Signal</keyword>
<dbReference type="InterPro" id="IPR029058">
    <property type="entry name" value="AB_hydrolase_fold"/>
</dbReference>
<name>A0A0F9XD30_TRIHA</name>
<dbReference type="InterPro" id="IPR000639">
    <property type="entry name" value="Epox_hydrolase-like"/>
</dbReference>
<dbReference type="PANTHER" id="PTHR21661">
    <property type="entry name" value="EPOXIDE HYDROLASE 1-RELATED"/>
    <property type="match status" value="1"/>
</dbReference>
<dbReference type="PIRSF" id="PIRSF001112">
    <property type="entry name" value="Epoxide_hydrolase"/>
    <property type="match status" value="1"/>
</dbReference>
<evidence type="ECO:0000256" key="4">
    <source>
        <dbReference type="PIRSR" id="PIRSR001112-1"/>
    </source>
</evidence>
<dbReference type="SUPFAM" id="SSF53474">
    <property type="entry name" value="alpha/beta-Hydrolases"/>
    <property type="match status" value="1"/>
</dbReference>
<dbReference type="Gene3D" id="3.40.50.1820">
    <property type="entry name" value="alpha/beta hydrolase"/>
    <property type="match status" value="1"/>
</dbReference>
<proteinExistence type="inferred from homology"/>
<evidence type="ECO:0000313" key="8">
    <source>
        <dbReference type="Proteomes" id="UP000034112"/>
    </source>
</evidence>
<organism evidence="7 8">
    <name type="scientific">Trichoderma harzianum</name>
    <name type="common">Hypocrea lixii</name>
    <dbReference type="NCBI Taxonomy" id="5544"/>
    <lineage>
        <taxon>Eukaryota</taxon>
        <taxon>Fungi</taxon>
        <taxon>Dikarya</taxon>
        <taxon>Ascomycota</taxon>
        <taxon>Pezizomycotina</taxon>
        <taxon>Sordariomycetes</taxon>
        <taxon>Hypocreomycetidae</taxon>
        <taxon>Hypocreales</taxon>
        <taxon>Hypocreaceae</taxon>
        <taxon>Trichoderma</taxon>
    </lineage>
</organism>
<keyword evidence="3" id="KW-0378">Hydrolase</keyword>
<keyword evidence="2" id="KW-0058">Aromatic hydrocarbons catabolism</keyword>
<dbReference type="Pfam" id="PF06441">
    <property type="entry name" value="EHN"/>
    <property type="match status" value="1"/>
</dbReference>